<dbReference type="GO" id="GO:0043565">
    <property type="term" value="F:sequence-specific DNA binding"/>
    <property type="evidence" value="ECO:0007669"/>
    <property type="project" value="InterPro"/>
</dbReference>
<name>A0A517WVG0_9PLAN</name>
<accession>A0A517WVG0</accession>
<reference evidence="5 6" key="1">
    <citation type="submission" date="2019-03" db="EMBL/GenBank/DDBJ databases">
        <title>Deep-cultivation of Planctomycetes and their phenomic and genomic characterization uncovers novel biology.</title>
        <authorList>
            <person name="Wiegand S."/>
            <person name="Jogler M."/>
            <person name="Boedeker C."/>
            <person name="Pinto D."/>
            <person name="Vollmers J."/>
            <person name="Rivas-Marin E."/>
            <person name="Kohn T."/>
            <person name="Peeters S.H."/>
            <person name="Heuer A."/>
            <person name="Rast P."/>
            <person name="Oberbeckmann S."/>
            <person name="Bunk B."/>
            <person name="Jeske O."/>
            <person name="Meyerdierks A."/>
            <person name="Storesund J.E."/>
            <person name="Kallscheuer N."/>
            <person name="Luecker S."/>
            <person name="Lage O.M."/>
            <person name="Pohl T."/>
            <person name="Merkel B.J."/>
            <person name="Hornburger P."/>
            <person name="Mueller R.-W."/>
            <person name="Bruemmer F."/>
            <person name="Labrenz M."/>
            <person name="Spormann A.M."/>
            <person name="Op den Camp H."/>
            <person name="Overmann J."/>
            <person name="Amann R."/>
            <person name="Jetten M.S.M."/>
            <person name="Mascher T."/>
            <person name="Medema M.H."/>
            <person name="Devos D.P."/>
            <person name="Kaster A.-K."/>
            <person name="Ovreas L."/>
            <person name="Rohde M."/>
            <person name="Galperin M.Y."/>
            <person name="Jogler C."/>
        </authorList>
    </citation>
    <scope>NUCLEOTIDE SEQUENCE [LARGE SCALE GENOMIC DNA]</scope>
    <source>
        <strain evidence="5 6">V202</strain>
    </source>
</reference>
<dbReference type="PANTHER" id="PTHR46796">
    <property type="entry name" value="HTH-TYPE TRANSCRIPTIONAL ACTIVATOR RHAS-RELATED"/>
    <property type="match status" value="1"/>
</dbReference>
<dbReference type="Pfam" id="PF20240">
    <property type="entry name" value="DUF6597"/>
    <property type="match status" value="1"/>
</dbReference>
<dbReference type="OrthoDB" id="323290at2"/>
<dbReference type="EMBL" id="CP037422">
    <property type="protein sequence ID" value="QDU09251.1"/>
    <property type="molecule type" value="Genomic_DNA"/>
</dbReference>
<dbReference type="SUPFAM" id="SSF46689">
    <property type="entry name" value="Homeodomain-like"/>
    <property type="match status" value="1"/>
</dbReference>
<dbReference type="Gene3D" id="1.10.10.60">
    <property type="entry name" value="Homeodomain-like"/>
    <property type="match status" value="1"/>
</dbReference>
<dbReference type="InterPro" id="IPR050204">
    <property type="entry name" value="AraC_XylS_family_regulators"/>
</dbReference>
<gene>
    <name evidence="5" type="ORF">V202x_26240</name>
</gene>
<dbReference type="InterPro" id="IPR009057">
    <property type="entry name" value="Homeodomain-like_sf"/>
</dbReference>
<dbReference type="AlphaFoldDB" id="A0A517WVG0"/>
<dbReference type="Pfam" id="PF12833">
    <property type="entry name" value="HTH_18"/>
    <property type="match status" value="1"/>
</dbReference>
<evidence type="ECO:0000313" key="6">
    <source>
        <dbReference type="Proteomes" id="UP000318384"/>
    </source>
</evidence>
<dbReference type="GO" id="GO:0003700">
    <property type="term" value="F:DNA-binding transcription factor activity"/>
    <property type="evidence" value="ECO:0007669"/>
    <property type="project" value="InterPro"/>
</dbReference>
<evidence type="ECO:0000259" key="4">
    <source>
        <dbReference type="PROSITE" id="PS01124"/>
    </source>
</evidence>
<evidence type="ECO:0000313" key="5">
    <source>
        <dbReference type="EMBL" id="QDU09251.1"/>
    </source>
</evidence>
<organism evidence="5 6">
    <name type="scientific">Gimesia aquarii</name>
    <dbReference type="NCBI Taxonomy" id="2527964"/>
    <lineage>
        <taxon>Bacteria</taxon>
        <taxon>Pseudomonadati</taxon>
        <taxon>Planctomycetota</taxon>
        <taxon>Planctomycetia</taxon>
        <taxon>Planctomycetales</taxon>
        <taxon>Planctomycetaceae</taxon>
        <taxon>Gimesia</taxon>
    </lineage>
</organism>
<evidence type="ECO:0000256" key="2">
    <source>
        <dbReference type="ARBA" id="ARBA00023125"/>
    </source>
</evidence>
<protein>
    <submittedName>
        <fullName evidence="5">DNA-binding transcriptional regulator AraC</fullName>
    </submittedName>
</protein>
<proteinExistence type="predicted"/>
<keyword evidence="6" id="KW-1185">Reference proteome</keyword>
<keyword evidence="2 5" id="KW-0238">DNA-binding</keyword>
<keyword evidence="3" id="KW-0804">Transcription</keyword>
<keyword evidence="1" id="KW-0805">Transcription regulation</keyword>
<evidence type="ECO:0000256" key="1">
    <source>
        <dbReference type="ARBA" id="ARBA00023015"/>
    </source>
</evidence>
<dbReference type="InterPro" id="IPR018060">
    <property type="entry name" value="HTH_AraC"/>
</dbReference>
<feature type="domain" description="HTH araC/xylS-type" evidence="4">
    <location>
        <begin position="149"/>
        <end position="249"/>
    </location>
</feature>
<dbReference type="SMART" id="SM00342">
    <property type="entry name" value="HTH_ARAC"/>
    <property type="match status" value="1"/>
</dbReference>
<dbReference type="PROSITE" id="PS01124">
    <property type="entry name" value="HTH_ARAC_FAMILY_2"/>
    <property type="match status" value="1"/>
</dbReference>
<dbReference type="Proteomes" id="UP000318384">
    <property type="component" value="Chromosome"/>
</dbReference>
<dbReference type="RefSeq" id="WP_145175158.1">
    <property type="nucleotide sequence ID" value="NZ_CP037422.1"/>
</dbReference>
<dbReference type="InterPro" id="IPR046532">
    <property type="entry name" value="DUF6597"/>
</dbReference>
<evidence type="ECO:0000256" key="3">
    <source>
        <dbReference type="ARBA" id="ARBA00023163"/>
    </source>
</evidence>
<sequence>MDYTRERYKEQLPAKALRPYVDCFWSSLAPAHIAPVTRRILPDGCIDFIFDLSPSSSCEGKVVGTMTRPLLFQITDSVCLVAVRFRPGGAAPFLNFAADEVTDLQCELPREWRMVRLSDRLRDETTLSGRIHQLESALLDRLAETLPVDKRVQIAISMIEQGHKRIGAIANEVGTSRQHLNRLFRQHVGVGAKCFGRVVRLQQLLAHVETTKQANWSFAALNVGYYDQAHMVTECRSLTGLTPTELAAR</sequence>